<dbReference type="PANTHER" id="PTHR21212">
    <property type="entry name" value="BERNARDINELLI-SEIP CONGENITAL LIPODYSTROPHY 2 HOMOLOG BSCL2 PROTEIN"/>
    <property type="match status" value="1"/>
</dbReference>
<dbReference type="GeneID" id="26809489"/>
<dbReference type="RefSeq" id="XP_015404867.1">
    <property type="nucleotide sequence ID" value="XM_015552941.1"/>
</dbReference>
<comment type="subcellular location">
    <subcellularLocation>
        <location evidence="1">Endoplasmic reticulum membrane</location>
        <topology evidence="1">Multi-pass membrane protein</topology>
    </subcellularLocation>
</comment>
<evidence type="ECO:0008006" key="11">
    <source>
        <dbReference type="Google" id="ProtNLM"/>
    </source>
</evidence>
<dbReference type="PANTHER" id="PTHR21212:SF0">
    <property type="entry name" value="SEIPIN"/>
    <property type="match status" value="1"/>
</dbReference>
<keyword evidence="2 8" id="KW-0812">Transmembrane</keyword>
<keyword evidence="6 8" id="KW-0472">Membrane</keyword>
<dbReference type="GO" id="GO:0005789">
    <property type="term" value="C:endoplasmic reticulum membrane"/>
    <property type="evidence" value="ECO:0007669"/>
    <property type="project" value="UniProtKB-SubCell"/>
</dbReference>
<feature type="compositionally biased region" description="Polar residues" evidence="7">
    <location>
        <begin position="301"/>
        <end position="315"/>
    </location>
</feature>
<dbReference type="Pfam" id="PF06775">
    <property type="entry name" value="Seipin"/>
    <property type="match status" value="1"/>
</dbReference>
<keyword evidence="10" id="KW-1185">Reference proteome</keyword>
<keyword evidence="3" id="KW-0256">Endoplasmic reticulum</keyword>
<dbReference type="GO" id="GO:0006629">
    <property type="term" value="P:lipid metabolic process"/>
    <property type="evidence" value="ECO:0007669"/>
    <property type="project" value="UniProtKB-KW"/>
</dbReference>
<feature type="compositionally biased region" description="Basic and acidic residues" evidence="7">
    <location>
        <begin position="280"/>
        <end position="298"/>
    </location>
</feature>
<protein>
    <recommendedName>
        <fullName evidence="11">Adipose-regulatory protein</fullName>
    </recommendedName>
</protein>
<comment type="caution">
    <text evidence="9">The sequence shown here is derived from an EMBL/GenBank/DDBJ whole genome shotgun (WGS) entry which is preliminary data.</text>
</comment>
<feature type="compositionally biased region" description="Basic and acidic residues" evidence="7">
    <location>
        <begin position="316"/>
        <end position="326"/>
    </location>
</feature>
<proteinExistence type="predicted"/>
<accession>A0A0L1IWT5</accession>
<feature type="transmembrane region" description="Helical" evidence="8">
    <location>
        <begin position="40"/>
        <end position="67"/>
    </location>
</feature>
<evidence type="ECO:0000313" key="10">
    <source>
        <dbReference type="Proteomes" id="UP000037505"/>
    </source>
</evidence>
<dbReference type="Proteomes" id="UP000037505">
    <property type="component" value="Unassembled WGS sequence"/>
</dbReference>
<keyword evidence="5" id="KW-0443">Lipid metabolism</keyword>
<evidence type="ECO:0000256" key="8">
    <source>
        <dbReference type="SAM" id="Phobius"/>
    </source>
</evidence>
<evidence type="ECO:0000256" key="4">
    <source>
        <dbReference type="ARBA" id="ARBA00022989"/>
    </source>
</evidence>
<evidence type="ECO:0000256" key="2">
    <source>
        <dbReference type="ARBA" id="ARBA00022692"/>
    </source>
</evidence>
<dbReference type="InterPro" id="IPR009617">
    <property type="entry name" value="Seipin"/>
</dbReference>
<evidence type="ECO:0000256" key="7">
    <source>
        <dbReference type="SAM" id="MobiDB-lite"/>
    </source>
</evidence>
<dbReference type="EMBL" id="JNOM01000237">
    <property type="protein sequence ID" value="KNG83944.1"/>
    <property type="molecule type" value="Genomic_DNA"/>
</dbReference>
<dbReference type="STRING" id="1509407.A0A0L1IWT5"/>
<gene>
    <name evidence="9" type="ORF">ANOM_007685</name>
</gene>
<name>A0A0L1IWT5_ASPN3</name>
<organism evidence="9 10">
    <name type="scientific">Aspergillus nomiae NRRL (strain ATCC 15546 / NRRL 13137 / CBS 260.88 / M93)</name>
    <dbReference type="NCBI Taxonomy" id="1509407"/>
    <lineage>
        <taxon>Eukaryota</taxon>
        <taxon>Fungi</taxon>
        <taxon>Dikarya</taxon>
        <taxon>Ascomycota</taxon>
        <taxon>Pezizomycotina</taxon>
        <taxon>Eurotiomycetes</taxon>
        <taxon>Eurotiomycetidae</taxon>
        <taxon>Eurotiales</taxon>
        <taxon>Aspergillaceae</taxon>
        <taxon>Aspergillus</taxon>
        <taxon>Aspergillus subgen. Circumdati</taxon>
    </lineage>
</organism>
<dbReference type="OrthoDB" id="3990054at2759"/>
<evidence type="ECO:0000256" key="6">
    <source>
        <dbReference type="ARBA" id="ARBA00023136"/>
    </source>
</evidence>
<dbReference type="GO" id="GO:0140042">
    <property type="term" value="P:lipid droplet formation"/>
    <property type="evidence" value="ECO:0007669"/>
    <property type="project" value="UniProtKB-ARBA"/>
</dbReference>
<feature type="region of interest" description="Disordered" evidence="7">
    <location>
        <begin position="279"/>
        <end position="377"/>
    </location>
</feature>
<dbReference type="AlphaFoldDB" id="A0A0L1IWT5"/>
<evidence type="ECO:0000256" key="1">
    <source>
        <dbReference type="ARBA" id="ARBA00004477"/>
    </source>
</evidence>
<feature type="transmembrane region" description="Helical" evidence="8">
    <location>
        <begin position="246"/>
        <end position="271"/>
    </location>
</feature>
<reference evidence="9 10" key="1">
    <citation type="submission" date="2014-06" db="EMBL/GenBank/DDBJ databases">
        <title>The Genome of the Aflatoxigenic Filamentous Fungus Aspergillus nomius.</title>
        <authorList>
            <person name="Moore M.G."/>
            <person name="Shannon B.M."/>
            <person name="Brian M.M."/>
        </authorList>
    </citation>
    <scope>NUCLEOTIDE SEQUENCE [LARGE SCALE GENOMIC DNA]</scope>
    <source>
        <strain evidence="9 10">NRRL 13137</strain>
    </source>
</reference>
<evidence type="ECO:0000313" key="9">
    <source>
        <dbReference type="EMBL" id="KNG83944.1"/>
    </source>
</evidence>
<evidence type="ECO:0000256" key="5">
    <source>
        <dbReference type="ARBA" id="ARBA00023098"/>
    </source>
</evidence>
<feature type="compositionally biased region" description="Acidic residues" evidence="7">
    <location>
        <begin position="327"/>
        <end position="336"/>
    </location>
</feature>
<evidence type="ECO:0000256" key="3">
    <source>
        <dbReference type="ARBA" id="ARBA00022824"/>
    </source>
</evidence>
<sequence length="377" mass="42278">MESEYSSEEDADHKPTALTRTTNALVRYTRPFFSKQAQKAYLGTLLFIGTGLCMLFGSALAYGVFYYRFVPQVGVGRVYIYNSGDDGHPWGIASLGSELVSLQAYDVNVELELPRTPSNLAAGNFMLDLTLVSQPSTSVLTGTNSSTFPLSRSRRPAILTYASPLVDTASKLSLMPFYVFGWTREAEKLVVPMMERVEFARGRRNLPESLRLEIHSNEEMQIYKATVEFKARFTGLSRWMMYNWKITSFFIFSSLFWSICMTSASISWVIIASLSSTGTHEPEMKEEAGDETPIKQEPSEETSSLMEAPSTSSANPEERRRIKREDEYEADDDESDGSPRDRGTISSEEVGAGTGLESAEARGVQRRRSRLFNHEHS</sequence>
<dbReference type="CDD" id="cd23995">
    <property type="entry name" value="Seipin_BSCL2_like"/>
    <property type="match status" value="1"/>
</dbReference>
<keyword evidence="4 8" id="KW-1133">Transmembrane helix</keyword>